<comment type="caution">
    <text evidence="1">The sequence shown here is derived from an EMBL/GenBank/DDBJ whole genome shotgun (WGS) entry which is preliminary data.</text>
</comment>
<dbReference type="Gene3D" id="3.30.70.1280">
    <property type="entry name" value="SP0830-like domains"/>
    <property type="match status" value="1"/>
</dbReference>
<name>A0ABV5AD91_9BACL</name>
<accession>A0ABV5AD91</accession>
<dbReference type="PANTHER" id="PTHR36439">
    <property type="entry name" value="BLL4334 PROTEIN"/>
    <property type="match status" value="1"/>
</dbReference>
<proteinExistence type="predicted"/>
<dbReference type="PIRSF" id="PIRSF008502">
    <property type="entry name" value="UCP008502"/>
    <property type="match status" value="1"/>
</dbReference>
<protein>
    <submittedName>
        <fullName evidence="1">DUF1697 domain-containing protein</fullName>
    </submittedName>
</protein>
<keyword evidence="2" id="KW-1185">Reference proteome</keyword>
<gene>
    <name evidence="1" type="ORF">KKP3000_003414</name>
</gene>
<dbReference type="Proteomes" id="UP001579974">
    <property type="component" value="Unassembled WGS sequence"/>
</dbReference>
<evidence type="ECO:0000313" key="2">
    <source>
        <dbReference type="Proteomes" id="UP001579974"/>
    </source>
</evidence>
<evidence type="ECO:0000313" key="1">
    <source>
        <dbReference type="EMBL" id="MFB5190021.1"/>
    </source>
</evidence>
<dbReference type="SUPFAM" id="SSF160379">
    <property type="entry name" value="SP0830-like"/>
    <property type="match status" value="1"/>
</dbReference>
<dbReference type="InterPro" id="IPR012545">
    <property type="entry name" value="DUF1697"/>
</dbReference>
<organism evidence="1 2">
    <name type="scientific">Alicyclobacillus fastidiosus</name>
    <dbReference type="NCBI Taxonomy" id="392011"/>
    <lineage>
        <taxon>Bacteria</taxon>
        <taxon>Bacillati</taxon>
        <taxon>Bacillota</taxon>
        <taxon>Bacilli</taxon>
        <taxon>Bacillales</taxon>
        <taxon>Alicyclobacillaceae</taxon>
        <taxon>Alicyclobacillus</taxon>
    </lineage>
</organism>
<dbReference type="Pfam" id="PF08002">
    <property type="entry name" value="DUF1697"/>
    <property type="match status" value="1"/>
</dbReference>
<dbReference type="RefSeq" id="WP_275476189.1">
    <property type="nucleotide sequence ID" value="NZ_CP162940.1"/>
</dbReference>
<dbReference type="PANTHER" id="PTHR36439:SF1">
    <property type="entry name" value="DUF1697 DOMAIN-CONTAINING PROTEIN"/>
    <property type="match status" value="1"/>
</dbReference>
<dbReference type="EMBL" id="JBDXSU010000004">
    <property type="protein sequence ID" value="MFB5190021.1"/>
    <property type="molecule type" value="Genomic_DNA"/>
</dbReference>
<sequence>MSVYIALLRGINVGGKNKIKMSELKDALEAIELRRVRTYIQSGNVLFESAEGPKCLCRRIEDQIQAVFGIASTVVLRTAEELQMVVRNCPYGGGALKEGESIHVSLLTEVPTQERVMRLLDGESGADEWCLNGREIYALLRQSVLDSRLARNIQKLGNCVTTRNLNTIHKLVALASDMQ</sequence>
<reference evidence="1 2" key="1">
    <citation type="journal article" date="2024" name="Int. J. Mol. Sci.">
        <title>Exploration of Alicyclobacillus spp. Genome in Search of Antibiotic Resistance.</title>
        <authorList>
            <person name="Bucka-Kolendo J."/>
            <person name="Kiousi D.E."/>
            <person name="Dekowska A."/>
            <person name="Mikolajczuk-Szczyrba A."/>
            <person name="Karadedos D.M."/>
            <person name="Michael P."/>
            <person name="Galanis A."/>
            <person name="Sokolowska B."/>
        </authorList>
    </citation>
    <scope>NUCLEOTIDE SEQUENCE [LARGE SCALE GENOMIC DNA]</scope>
    <source>
        <strain evidence="1 2">KKP 3000</strain>
    </source>
</reference>